<proteinExistence type="predicted"/>
<dbReference type="AlphaFoldDB" id="A0A2T0XLF8"/>
<dbReference type="EMBL" id="QPIZ01000006">
    <property type="protein sequence ID" value="RCW37438.1"/>
    <property type="molecule type" value="Genomic_DNA"/>
</dbReference>
<accession>A0A2T0XLF8</accession>
<protein>
    <submittedName>
        <fullName evidence="1">Uncharacterized protein</fullName>
    </submittedName>
</protein>
<comment type="caution">
    <text evidence="1">The sequence shown here is derived from an EMBL/GenBank/DDBJ whole genome shotgun (WGS) entry which is preliminary data.</text>
</comment>
<sequence>MDELVFEDAKPIKKSYPLTWFVQEVSQLLGFLNRSG</sequence>
<reference evidence="1 2" key="1">
    <citation type="submission" date="2018-07" db="EMBL/GenBank/DDBJ databases">
        <title>Freshwater and sediment microbial communities from various areas in North America, analyzing microbe dynamics in response to fracking.</title>
        <authorList>
            <person name="Lamendella R."/>
        </authorList>
    </citation>
    <scope>NUCLEOTIDE SEQUENCE [LARGE SCALE GENOMIC DNA]</scope>
    <source>
        <strain evidence="1 2">160A</strain>
    </source>
</reference>
<evidence type="ECO:0000313" key="2">
    <source>
        <dbReference type="Proteomes" id="UP000252733"/>
    </source>
</evidence>
<organism evidence="1 2">
    <name type="scientific">Marinilabilia salmonicolor</name>
    <dbReference type="NCBI Taxonomy" id="989"/>
    <lineage>
        <taxon>Bacteria</taxon>
        <taxon>Pseudomonadati</taxon>
        <taxon>Bacteroidota</taxon>
        <taxon>Bacteroidia</taxon>
        <taxon>Marinilabiliales</taxon>
        <taxon>Marinilabiliaceae</taxon>
        <taxon>Marinilabilia</taxon>
    </lineage>
</organism>
<keyword evidence="2" id="KW-1185">Reference proteome</keyword>
<name>A0A2T0XLF8_9BACT</name>
<gene>
    <name evidence="1" type="ORF">DFO77_106132</name>
</gene>
<evidence type="ECO:0000313" key="1">
    <source>
        <dbReference type="EMBL" id="RCW37438.1"/>
    </source>
</evidence>
<dbReference type="Proteomes" id="UP000252733">
    <property type="component" value="Unassembled WGS sequence"/>
</dbReference>